<accession>K0PZ12</accession>
<reference evidence="1 2" key="1">
    <citation type="journal article" date="2013" name="Genome Announc.">
        <title>Draft Genome Sequence of Rhizobium mesoamericanum STM3625, a Nitrogen-Fixing Symbiont of Mimosa pudica Isolated in French Guiana (South America).</title>
        <authorList>
            <person name="Moulin L."/>
            <person name="Mornico D."/>
            <person name="Melkonian R."/>
            <person name="Klonowska A."/>
        </authorList>
    </citation>
    <scope>NUCLEOTIDE SEQUENCE [LARGE SCALE GENOMIC DNA]</scope>
    <source>
        <strain evidence="1 2">STM3625</strain>
    </source>
</reference>
<dbReference type="EMBL" id="CANI01000043">
    <property type="protein sequence ID" value="CCM79268.1"/>
    <property type="molecule type" value="Genomic_DNA"/>
</dbReference>
<organism evidence="1 2">
    <name type="scientific">Rhizobium mesoamericanum STM3625</name>
    <dbReference type="NCBI Taxonomy" id="1211777"/>
    <lineage>
        <taxon>Bacteria</taxon>
        <taxon>Pseudomonadati</taxon>
        <taxon>Pseudomonadota</taxon>
        <taxon>Alphaproteobacteria</taxon>
        <taxon>Hyphomicrobiales</taxon>
        <taxon>Rhizobiaceae</taxon>
        <taxon>Rhizobium/Agrobacterium group</taxon>
        <taxon>Rhizobium</taxon>
    </lineage>
</organism>
<proteinExistence type="predicted"/>
<comment type="caution">
    <text evidence="1">The sequence shown here is derived from an EMBL/GenBank/DDBJ whole genome shotgun (WGS) entry which is preliminary data.</text>
</comment>
<name>K0PZ12_9HYPH</name>
<keyword evidence="2" id="KW-1185">Reference proteome</keyword>
<evidence type="ECO:0000313" key="1">
    <source>
        <dbReference type="EMBL" id="CCM79268.1"/>
    </source>
</evidence>
<dbReference type="AlphaFoldDB" id="K0PZ12"/>
<gene>
    <name evidence="1" type="ORF">BN77_p10522</name>
</gene>
<dbReference type="HOGENOM" id="CLU_2919631_0_0_5"/>
<sequence length="61" mass="7054">MWRGGSAGIILQFCTFHELLSVWSRGQPWLQQKLEHTGSCASYRELPWLTKRDFSDLKAEG</sequence>
<dbReference type="Proteomes" id="UP000009319">
    <property type="component" value="Unassembled WGS sequence"/>
</dbReference>
<dbReference type="STRING" id="1211777.BN77_p10522"/>
<protein>
    <submittedName>
        <fullName evidence="1">Uncharacterized protein</fullName>
    </submittedName>
</protein>
<evidence type="ECO:0000313" key="2">
    <source>
        <dbReference type="Proteomes" id="UP000009319"/>
    </source>
</evidence>